<comment type="similarity">
    <text evidence="2">Belongs to the terpene synthase family.</text>
</comment>
<feature type="domain" description="Terpene synthase N-terminal" evidence="6">
    <location>
        <begin position="9"/>
        <end position="144"/>
    </location>
</feature>
<dbReference type="CDD" id="cd00684">
    <property type="entry name" value="Terpene_cyclase_plant_C1"/>
    <property type="match status" value="1"/>
</dbReference>
<evidence type="ECO:0000256" key="2">
    <source>
        <dbReference type="ARBA" id="ARBA00006333"/>
    </source>
</evidence>
<keyword evidence="3" id="KW-0479">Metal-binding</keyword>
<dbReference type="InterPro" id="IPR005630">
    <property type="entry name" value="Terpene_synthase_metal-bd"/>
</dbReference>
<dbReference type="SUPFAM" id="SSF48576">
    <property type="entry name" value="Terpenoid synthases"/>
    <property type="match status" value="1"/>
</dbReference>
<dbReference type="InterPro" id="IPR008949">
    <property type="entry name" value="Isoprenoid_synthase_dom_sf"/>
</dbReference>
<dbReference type="InterPro" id="IPR050148">
    <property type="entry name" value="Terpene_synthase-like"/>
</dbReference>
<keyword evidence="5" id="KW-0456">Lyase</keyword>
<dbReference type="Pfam" id="PF01397">
    <property type="entry name" value="Terpene_synth"/>
    <property type="match status" value="1"/>
</dbReference>
<keyword evidence="9" id="KW-1185">Reference proteome</keyword>
<dbReference type="Pfam" id="PF03936">
    <property type="entry name" value="Terpene_synth_C"/>
    <property type="match status" value="1"/>
</dbReference>
<dbReference type="PANTHER" id="PTHR31225:SF93">
    <property type="entry name" value="ALPHA-HUMULENE_(-)-(E)-BETA-CARYOPHYLLENE SYNTHASE"/>
    <property type="match status" value="1"/>
</dbReference>
<dbReference type="Proteomes" id="UP000585474">
    <property type="component" value="Unassembled WGS sequence"/>
</dbReference>
<comment type="pathway">
    <text evidence="1">Secondary metabolite biosynthesis; terpenoid biosynthesis.</text>
</comment>
<evidence type="ECO:0000313" key="8">
    <source>
        <dbReference type="EMBL" id="GFS44690.1"/>
    </source>
</evidence>
<dbReference type="GO" id="GO:0016102">
    <property type="term" value="P:diterpenoid biosynthetic process"/>
    <property type="evidence" value="ECO:0007669"/>
    <property type="project" value="InterPro"/>
</dbReference>
<dbReference type="InterPro" id="IPR001906">
    <property type="entry name" value="Terpene_synth_N"/>
</dbReference>
<sequence length="425" mass="48986">MLVGVGRKPAEKMILINALERLGVFYLFEKDIEDQIQQMFTNFEDSHDDDLFTVALHFRMFRQHGYKMSCDVFNNFRGSNGNFKETLTNDIMGMLSLYEATYLKIHGEEDVLDKAHAFAKAHLESMASHGVLSPFVAEQVMHALIQPLHRGVQRVEARHYISVYEKDDSRDEKLLRLAKIDFNRLQMLHKQELCHVSRWDLSATHELPTYIKPFYVALLNFFDELEKEMAKQGRVYAVHYSKESFKELVEGYNMESEWLKEGYIPSFDEYLAILGVVTSTVPLCLTSSFVGMGEIATTEAFAWAQSRPKIVIAASIMGRLHGDIMSHEEEQKRVHVPSGVECYMKQHGVSKQEAIGELYKRIEDLWKDMNEEMLIRPAAVPMPLLMRVLNLSRGLDVLFKYGDGFTHVENVKAHVISFYEDPIPM</sequence>
<comment type="caution">
    <text evidence="8">The sequence shown here is derived from an EMBL/GenBank/DDBJ whole genome shotgun (WGS) entry which is preliminary data.</text>
</comment>
<organism evidence="8 9">
    <name type="scientific">Actinidia rufa</name>
    <dbReference type="NCBI Taxonomy" id="165716"/>
    <lineage>
        <taxon>Eukaryota</taxon>
        <taxon>Viridiplantae</taxon>
        <taxon>Streptophyta</taxon>
        <taxon>Embryophyta</taxon>
        <taxon>Tracheophyta</taxon>
        <taxon>Spermatophyta</taxon>
        <taxon>Magnoliopsida</taxon>
        <taxon>eudicotyledons</taxon>
        <taxon>Gunneridae</taxon>
        <taxon>Pentapetalae</taxon>
        <taxon>asterids</taxon>
        <taxon>Ericales</taxon>
        <taxon>Actinidiaceae</taxon>
        <taxon>Actinidia</taxon>
    </lineage>
</organism>
<dbReference type="AlphaFoldDB" id="A0A7J0DYF4"/>
<evidence type="ECO:0000256" key="5">
    <source>
        <dbReference type="ARBA" id="ARBA00023239"/>
    </source>
</evidence>
<evidence type="ECO:0000259" key="7">
    <source>
        <dbReference type="Pfam" id="PF03936"/>
    </source>
</evidence>
<dbReference type="GO" id="GO:0000287">
    <property type="term" value="F:magnesium ion binding"/>
    <property type="evidence" value="ECO:0007669"/>
    <property type="project" value="InterPro"/>
</dbReference>
<evidence type="ECO:0000256" key="3">
    <source>
        <dbReference type="ARBA" id="ARBA00022723"/>
    </source>
</evidence>
<feature type="domain" description="Terpene synthase metal-binding" evidence="7">
    <location>
        <begin position="196"/>
        <end position="368"/>
    </location>
</feature>
<dbReference type="EMBL" id="BJWL01000440">
    <property type="protein sequence ID" value="GFS44690.1"/>
    <property type="molecule type" value="Genomic_DNA"/>
</dbReference>
<dbReference type="OrthoDB" id="1877784at2759"/>
<dbReference type="InterPro" id="IPR036965">
    <property type="entry name" value="Terpene_synth_N_sf"/>
</dbReference>
<name>A0A7J0DYF4_9ERIC</name>
<dbReference type="GO" id="GO:0016740">
    <property type="term" value="F:transferase activity"/>
    <property type="evidence" value="ECO:0007669"/>
    <property type="project" value="UniProtKB-KW"/>
</dbReference>
<dbReference type="InterPro" id="IPR044814">
    <property type="entry name" value="Terpene_cyclase_plant_C1"/>
</dbReference>
<gene>
    <name evidence="8" type="ORF">Acr_00g0091610</name>
</gene>
<evidence type="ECO:0000313" key="9">
    <source>
        <dbReference type="Proteomes" id="UP000585474"/>
    </source>
</evidence>
<evidence type="ECO:0000259" key="6">
    <source>
        <dbReference type="Pfam" id="PF01397"/>
    </source>
</evidence>
<dbReference type="GO" id="GO:0010333">
    <property type="term" value="F:terpene synthase activity"/>
    <property type="evidence" value="ECO:0007669"/>
    <property type="project" value="InterPro"/>
</dbReference>
<reference evidence="9" key="1">
    <citation type="submission" date="2019-07" db="EMBL/GenBank/DDBJ databases">
        <title>De Novo Assembly of kiwifruit Actinidia rufa.</title>
        <authorList>
            <person name="Sugita-Konishi S."/>
            <person name="Sato K."/>
            <person name="Mori E."/>
            <person name="Abe Y."/>
            <person name="Kisaki G."/>
            <person name="Hamano K."/>
            <person name="Suezawa K."/>
            <person name="Otani M."/>
            <person name="Fukuda T."/>
            <person name="Manabe T."/>
            <person name="Gomi K."/>
            <person name="Tabuchi M."/>
            <person name="Akimitsu K."/>
            <person name="Kataoka I."/>
        </authorList>
    </citation>
    <scope>NUCLEOTIDE SEQUENCE [LARGE SCALE GENOMIC DNA]</scope>
    <source>
        <strain evidence="9">cv. Fuchu</strain>
    </source>
</reference>
<dbReference type="InterPro" id="IPR008930">
    <property type="entry name" value="Terpenoid_cyclase/PrenylTrfase"/>
</dbReference>
<accession>A0A7J0DYF4</accession>
<evidence type="ECO:0000256" key="1">
    <source>
        <dbReference type="ARBA" id="ARBA00004721"/>
    </source>
</evidence>
<dbReference type="SUPFAM" id="SSF48239">
    <property type="entry name" value="Terpenoid cyclases/Protein prenyltransferases"/>
    <property type="match status" value="1"/>
</dbReference>
<dbReference type="PANTHER" id="PTHR31225">
    <property type="entry name" value="OS04G0344100 PROTEIN-RELATED"/>
    <property type="match status" value="1"/>
</dbReference>
<proteinExistence type="inferred from homology"/>
<dbReference type="Gene3D" id="1.50.10.130">
    <property type="entry name" value="Terpene synthase, N-terminal domain"/>
    <property type="match status" value="1"/>
</dbReference>
<dbReference type="FunFam" id="1.50.10.130:FF:000001">
    <property type="entry name" value="Isoprene synthase, chloroplastic"/>
    <property type="match status" value="1"/>
</dbReference>
<evidence type="ECO:0000256" key="4">
    <source>
        <dbReference type="ARBA" id="ARBA00022842"/>
    </source>
</evidence>
<keyword evidence="8" id="KW-0808">Transferase</keyword>
<protein>
    <submittedName>
        <fullName evidence="8">Terpenoid cyclases/Protein prenyltransferases superfamily protein</fullName>
    </submittedName>
</protein>
<keyword evidence="4" id="KW-0460">Magnesium</keyword>
<dbReference type="Gene3D" id="1.10.600.10">
    <property type="entry name" value="Farnesyl Diphosphate Synthase"/>
    <property type="match status" value="1"/>
</dbReference>